<dbReference type="Pfam" id="PF01568">
    <property type="entry name" value="Molydop_binding"/>
    <property type="match status" value="1"/>
</dbReference>
<evidence type="ECO:0000259" key="5">
    <source>
        <dbReference type="PROSITE" id="PS51669"/>
    </source>
</evidence>
<comment type="caution">
    <text evidence="6">The sequence shown here is derived from an EMBL/GenBank/DDBJ whole genome shotgun (WGS) entry which is preliminary data.</text>
</comment>
<proteinExistence type="inferred from homology"/>
<dbReference type="Gene3D" id="2.20.25.90">
    <property type="entry name" value="ADC-like domains"/>
    <property type="match status" value="1"/>
</dbReference>
<reference evidence="7" key="1">
    <citation type="submission" date="2017-09" db="EMBL/GenBank/DDBJ databases">
        <title>The Reconstruction of 2,631 Draft Metagenome-Assembled Genomes from the Global Oceans.</title>
        <authorList>
            <person name="Tully B.J."/>
            <person name="Graham E.D."/>
            <person name="Heidelberg J.F."/>
        </authorList>
    </citation>
    <scope>NUCLEOTIDE SEQUENCE [LARGE SCALE GENOMIC DNA]</scope>
</reference>
<dbReference type="InterPro" id="IPR050612">
    <property type="entry name" value="Prok_Mopterin_Oxidored"/>
</dbReference>
<dbReference type="InterPro" id="IPR006656">
    <property type="entry name" value="Mopterin_OxRdtase"/>
</dbReference>
<dbReference type="GO" id="GO:0046872">
    <property type="term" value="F:metal ion binding"/>
    <property type="evidence" value="ECO:0007669"/>
    <property type="project" value="UniProtKB-KW"/>
</dbReference>
<dbReference type="Pfam" id="PF00384">
    <property type="entry name" value="Molybdopterin"/>
    <property type="match status" value="1"/>
</dbReference>
<dbReference type="SMART" id="SM00926">
    <property type="entry name" value="Molybdop_Fe4S4"/>
    <property type="match status" value="1"/>
</dbReference>
<evidence type="ECO:0000256" key="2">
    <source>
        <dbReference type="ARBA" id="ARBA00022723"/>
    </source>
</evidence>
<dbReference type="SUPFAM" id="SSF53706">
    <property type="entry name" value="Formate dehydrogenase/DMSO reductase, domains 1-3"/>
    <property type="match status" value="1"/>
</dbReference>
<dbReference type="InterPro" id="IPR006963">
    <property type="entry name" value="Mopterin_OxRdtase_4Fe-4S_dom"/>
</dbReference>
<dbReference type="InterPro" id="IPR006657">
    <property type="entry name" value="MoPterin_dinucl-bd_dom"/>
</dbReference>
<dbReference type="SUPFAM" id="SSF50692">
    <property type="entry name" value="ADC-like"/>
    <property type="match status" value="1"/>
</dbReference>
<sequence length="690" mass="77492">MGFSESKWLNSTCPHDCPSTCALEVERDEQNQIKRIRGRKKHSYTDGVICGKVANYAKRHHHQNRLTYPLKRVGPKGTGIGAFEKITWEEALDLTVNALKESSESFGPESVWPYFYAGTMGWIQRDGIERLRHVMGYSRQHSTICVGLSDAGWLVGAGAKRGIDAREISETDLLVVWGGNPVNTQINVIHRFQQARRLRGTKLVVIDPYTTETAKRADLHLRLKPGTDGALACAVMHVLFREGLADWKYLSKYSDNPQRFEEHLRERTPAWAAQITGLTVSEIEQFAGLYGSNPRSFLRLGYGFTRSRNGATNMHAVSCLPMVTGAWKYLGGGALYSNSGIRPFDVSEIKGFDRLDQSSRILDQSRIGPILCGYPDDLQGGPPIKAIFIQNTNPIVVAPETNLVQQGFSRKDLFICVHEQFMTETAEMADVVLPATNFLEHDDCYSAAGHTFFQIAKAVVPPVGECRSNHRVIQELALQLEARHQGFLKSEWELITGMLEKSGYKEKIPLEQKSFEIDLDLGFRKMHFLDGFGHEDGKFHFNADWTHWGQGNQEMPKLPDHWEVRDSLSKEKPYRLITPPARWFLNSTFNEMSLSQDRLTSPKAWMHPQDLKQEGLENVAQVKLGNERGEIEVALEANQDVQPGLVVIEGLWANRAFPASKGVNTLTSADAALPNGGAVFHDTTVWVRAF</sequence>
<dbReference type="Pfam" id="PF04879">
    <property type="entry name" value="Molybdop_Fe4S4"/>
    <property type="match status" value="1"/>
</dbReference>
<dbReference type="Gene3D" id="3.40.50.740">
    <property type="match status" value="1"/>
</dbReference>
<dbReference type="InterPro" id="IPR009010">
    <property type="entry name" value="Asp_de-COase-like_dom_sf"/>
</dbReference>
<protein>
    <submittedName>
        <fullName evidence="6">DMSO reductase</fullName>
    </submittedName>
</protein>
<dbReference type="PANTHER" id="PTHR43742:SF6">
    <property type="entry name" value="OXIDOREDUCTASE YYAE-RELATED"/>
    <property type="match status" value="1"/>
</dbReference>
<dbReference type="GO" id="GO:0016491">
    <property type="term" value="F:oxidoreductase activity"/>
    <property type="evidence" value="ECO:0007669"/>
    <property type="project" value="InterPro"/>
</dbReference>
<accession>A0A2D6YMT5</accession>
<name>A0A2D6YMT5_9DELT</name>
<dbReference type="AlphaFoldDB" id="A0A2D6YMT5"/>
<dbReference type="GO" id="GO:0043546">
    <property type="term" value="F:molybdopterin cofactor binding"/>
    <property type="evidence" value="ECO:0007669"/>
    <property type="project" value="InterPro"/>
</dbReference>
<evidence type="ECO:0000256" key="4">
    <source>
        <dbReference type="ARBA" id="ARBA00023014"/>
    </source>
</evidence>
<keyword evidence="3" id="KW-0408">Iron</keyword>
<organism evidence="6 7">
    <name type="scientific">SAR324 cluster bacterium</name>
    <dbReference type="NCBI Taxonomy" id="2024889"/>
    <lineage>
        <taxon>Bacteria</taxon>
        <taxon>Deltaproteobacteria</taxon>
        <taxon>SAR324 cluster</taxon>
    </lineage>
</organism>
<dbReference type="PROSITE" id="PS51669">
    <property type="entry name" value="4FE4S_MOW_BIS_MGD"/>
    <property type="match status" value="1"/>
</dbReference>
<dbReference type="Gene3D" id="3.40.228.10">
    <property type="entry name" value="Dimethylsulfoxide Reductase, domain 2"/>
    <property type="match status" value="1"/>
</dbReference>
<dbReference type="Gene3D" id="2.40.40.20">
    <property type="match status" value="1"/>
</dbReference>
<evidence type="ECO:0000256" key="3">
    <source>
        <dbReference type="ARBA" id="ARBA00023004"/>
    </source>
</evidence>
<feature type="domain" description="4Fe-4S Mo/W bis-MGD-type" evidence="5">
    <location>
        <begin position="6"/>
        <end position="64"/>
    </location>
</feature>
<dbReference type="EMBL" id="NZEX01000167">
    <property type="protein sequence ID" value="MAH64511.1"/>
    <property type="molecule type" value="Genomic_DNA"/>
</dbReference>
<dbReference type="Proteomes" id="UP000226525">
    <property type="component" value="Unassembled WGS sequence"/>
</dbReference>
<evidence type="ECO:0000313" key="6">
    <source>
        <dbReference type="EMBL" id="MAH64511.1"/>
    </source>
</evidence>
<dbReference type="PANTHER" id="PTHR43742">
    <property type="entry name" value="TRIMETHYLAMINE-N-OXIDE REDUCTASE"/>
    <property type="match status" value="1"/>
</dbReference>
<dbReference type="CDD" id="cd02766">
    <property type="entry name" value="MopB_3"/>
    <property type="match status" value="1"/>
</dbReference>
<keyword evidence="4" id="KW-0411">Iron-sulfur</keyword>
<evidence type="ECO:0000256" key="1">
    <source>
        <dbReference type="ARBA" id="ARBA00010312"/>
    </source>
</evidence>
<evidence type="ECO:0000313" key="7">
    <source>
        <dbReference type="Proteomes" id="UP000226525"/>
    </source>
</evidence>
<keyword evidence="2" id="KW-0479">Metal-binding</keyword>
<dbReference type="Gene3D" id="3.30.2070.10">
    <property type="entry name" value="Formate dehydrogenase/DMSO reductase"/>
    <property type="match status" value="1"/>
</dbReference>
<gene>
    <name evidence="6" type="ORF">CMN54_13935</name>
</gene>
<dbReference type="GO" id="GO:0051536">
    <property type="term" value="F:iron-sulfur cluster binding"/>
    <property type="evidence" value="ECO:0007669"/>
    <property type="project" value="UniProtKB-KW"/>
</dbReference>
<comment type="similarity">
    <text evidence="1">Belongs to the prokaryotic molybdopterin-containing oxidoreductase family.</text>
</comment>